<comment type="subcellular location">
    <subcellularLocation>
        <location evidence="1">Membrane</location>
        <topology evidence="1">Multi-pass membrane protein</topology>
    </subcellularLocation>
</comment>
<reference evidence="7" key="2">
    <citation type="journal article" date="2021" name="PeerJ">
        <title>Extensive microbial diversity within the chicken gut microbiome revealed by metagenomics and culture.</title>
        <authorList>
            <person name="Gilroy R."/>
            <person name="Ravi A."/>
            <person name="Getino M."/>
            <person name="Pursley I."/>
            <person name="Horton D.L."/>
            <person name="Alikhan N.F."/>
            <person name="Baker D."/>
            <person name="Gharbi K."/>
            <person name="Hall N."/>
            <person name="Watson M."/>
            <person name="Adriaenssens E.M."/>
            <person name="Foster-Nyarko E."/>
            <person name="Jarju S."/>
            <person name="Secka A."/>
            <person name="Antonio M."/>
            <person name="Oren A."/>
            <person name="Chaudhuri R.R."/>
            <person name="La Ragione R."/>
            <person name="Hildebrand F."/>
            <person name="Pallen M.J."/>
        </authorList>
    </citation>
    <scope>NUCLEOTIDE SEQUENCE</scope>
    <source>
        <strain evidence="7">ChiW3-316</strain>
    </source>
</reference>
<evidence type="ECO:0000313" key="8">
    <source>
        <dbReference type="Proteomes" id="UP000824107"/>
    </source>
</evidence>
<evidence type="ECO:0000259" key="6">
    <source>
        <dbReference type="Pfam" id="PF05154"/>
    </source>
</evidence>
<feature type="transmembrane region" description="Helical" evidence="5">
    <location>
        <begin position="79"/>
        <end position="101"/>
    </location>
</feature>
<feature type="transmembrane region" description="Helical" evidence="5">
    <location>
        <begin position="121"/>
        <end position="140"/>
    </location>
</feature>
<dbReference type="EMBL" id="DVNC01000037">
    <property type="protein sequence ID" value="HIU53591.1"/>
    <property type="molecule type" value="Genomic_DNA"/>
</dbReference>
<keyword evidence="2 5" id="KW-0812">Transmembrane</keyword>
<protein>
    <submittedName>
        <fullName evidence="7">TM2 domain-containing protein</fullName>
    </submittedName>
</protein>
<keyword evidence="3 5" id="KW-1133">Transmembrane helix</keyword>
<evidence type="ECO:0000256" key="4">
    <source>
        <dbReference type="ARBA" id="ARBA00023136"/>
    </source>
</evidence>
<sequence>MVDFDNLDELKALRARGAVDDRQYELLRRRLARRIISDRREAAFSKSGAVYIVLAFFTGAIGLHNFYAGYYKRGWTQAILTIVSPLFAFLPLLVTAAWAFGELLWVDKAANGTFFRGSRKVIWLLRILAVAVFVFIYSRAELVTES</sequence>
<gene>
    <name evidence="7" type="ORF">IAD20_05880</name>
</gene>
<dbReference type="InterPro" id="IPR007829">
    <property type="entry name" value="TM2"/>
</dbReference>
<feature type="transmembrane region" description="Helical" evidence="5">
    <location>
        <begin position="48"/>
        <end position="67"/>
    </location>
</feature>
<dbReference type="AlphaFoldDB" id="A0A9D1M4U1"/>
<organism evidence="7 8">
    <name type="scientific">Candidatus Scatocola faecipullorum</name>
    <dbReference type="NCBI Taxonomy" id="2840917"/>
    <lineage>
        <taxon>Bacteria</taxon>
        <taxon>Pseudomonadati</taxon>
        <taxon>Pseudomonadota</taxon>
        <taxon>Alphaproteobacteria</taxon>
        <taxon>Rhodospirillales</taxon>
        <taxon>Rhodospirillaceae</taxon>
        <taxon>Rhodospirillaceae incertae sedis</taxon>
        <taxon>Candidatus Scatocola</taxon>
    </lineage>
</organism>
<feature type="domain" description="TM2" evidence="6">
    <location>
        <begin position="46"/>
        <end position="88"/>
    </location>
</feature>
<evidence type="ECO:0000256" key="2">
    <source>
        <dbReference type="ARBA" id="ARBA00022692"/>
    </source>
</evidence>
<keyword evidence="4 5" id="KW-0472">Membrane</keyword>
<dbReference type="GO" id="GO:0016020">
    <property type="term" value="C:membrane"/>
    <property type="evidence" value="ECO:0007669"/>
    <property type="project" value="UniProtKB-SubCell"/>
</dbReference>
<evidence type="ECO:0000313" key="7">
    <source>
        <dbReference type="EMBL" id="HIU53591.1"/>
    </source>
</evidence>
<dbReference type="Pfam" id="PF05154">
    <property type="entry name" value="TM2"/>
    <property type="match status" value="1"/>
</dbReference>
<comment type="caution">
    <text evidence="7">The sequence shown here is derived from an EMBL/GenBank/DDBJ whole genome shotgun (WGS) entry which is preliminary data.</text>
</comment>
<name>A0A9D1M4U1_9PROT</name>
<reference evidence="7" key="1">
    <citation type="submission" date="2020-10" db="EMBL/GenBank/DDBJ databases">
        <authorList>
            <person name="Gilroy R."/>
        </authorList>
    </citation>
    <scope>NUCLEOTIDE SEQUENCE</scope>
    <source>
        <strain evidence="7">ChiW3-316</strain>
    </source>
</reference>
<accession>A0A9D1M4U1</accession>
<dbReference type="Proteomes" id="UP000824107">
    <property type="component" value="Unassembled WGS sequence"/>
</dbReference>
<evidence type="ECO:0000256" key="5">
    <source>
        <dbReference type="SAM" id="Phobius"/>
    </source>
</evidence>
<evidence type="ECO:0000256" key="1">
    <source>
        <dbReference type="ARBA" id="ARBA00004141"/>
    </source>
</evidence>
<proteinExistence type="predicted"/>
<evidence type="ECO:0000256" key="3">
    <source>
        <dbReference type="ARBA" id="ARBA00022989"/>
    </source>
</evidence>